<protein>
    <submittedName>
        <fullName evidence="1">SMI1/KNR4 family protein</fullName>
    </submittedName>
</protein>
<dbReference type="EMBL" id="WXEW01000003">
    <property type="protein sequence ID" value="NAS22188.1"/>
    <property type="molecule type" value="Genomic_DNA"/>
</dbReference>
<comment type="caution">
    <text evidence="1">The sequence shown here is derived from an EMBL/GenBank/DDBJ whole genome shotgun (WGS) entry which is preliminary data.</text>
</comment>
<accession>A0A7C9J830</accession>
<gene>
    <name evidence="1" type="ORF">GT755_10890</name>
</gene>
<proteinExistence type="predicted"/>
<sequence>MPEPLWPLLSQKNGFYAFESALHIFPWGTDGKEGAAFWNGDDLWIKEYGEPVRDLTFFAEDAFGFQFALGKNGFWSFDPETAERELICRNIAEWASLIIEDFEFRTGFPVMHQWQQANGQLPAGRRLAPAVPFFLGGEFDARVMRMKDSVELLRFRADIYRQVKDLPDGAQIKLRIEP</sequence>
<evidence type="ECO:0000313" key="2">
    <source>
        <dbReference type="Proteomes" id="UP000479526"/>
    </source>
</evidence>
<reference evidence="1 2" key="1">
    <citation type="submission" date="2020-01" db="EMBL/GenBank/DDBJ databases">
        <title>Herbidospora sp. NEAU-GS84 nov., a novel actinomycete isolated from soil.</title>
        <authorList>
            <person name="Han L."/>
        </authorList>
    </citation>
    <scope>NUCLEOTIDE SEQUENCE [LARGE SCALE GENOMIC DNA]</scope>
    <source>
        <strain evidence="1 2">NEAU-GS84</strain>
    </source>
</reference>
<evidence type="ECO:0000313" key="1">
    <source>
        <dbReference type="EMBL" id="NAS22188.1"/>
    </source>
</evidence>
<dbReference type="AlphaFoldDB" id="A0A7C9J830"/>
<keyword evidence="2" id="KW-1185">Reference proteome</keyword>
<dbReference type="Proteomes" id="UP000479526">
    <property type="component" value="Unassembled WGS sequence"/>
</dbReference>
<organism evidence="1 2">
    <name type="scientific">Herbidospora solisilvae</name>
    <dbReference type="NCBI Taxonomy" id="2696284"/>
    <lineage>
        <taxon>Bacteria</taxon>
        <taxon>Bacillati</taxon>
        <taxon>Actinomycetota</taxon>
        <taxon>Actinomycetes</taxon>
        <taxon>Streptosporangiales</taxon>
        <taxon>Streptosporangiaceae</taxon>
        <taxon>Herbidospora</taxon>
    </lineage>
</organism>
<name>A0A7C9J830_9ACTN</name>